<proteinExistence type="predicted"/>
<evidence type="ECO:0000313" key="1">
    <source>
        <dbReference type="EMBL" id="PLL11717.1"/>
    </source>
</evidence>
<gene>
    <name evidence="1" type="ORF">CWN50_37290</name>
</gene>
<feature type="non-terminal residue" evidence="1">
    <location>
        <position position="26"/>
    </location>
</feature>
<protein>
    <submittedName>
        <fullName evidence="1">Glutathione S-transferase</fullName>
    </submittedName>
</protein>
<reference evidence="1 2" key="2">
    <citation type="submission" date="2018-01" db="EMBL/GenBank/DDBJ databases">
        <title>Genomic study of Klebsiella pneumoniae.</title>
        <authorList>
            <person name="Yang Y."/>
            <person name="Bicalho R."/>
        </authorList>
    </citation>
    <scope>NUCLEOTIDE SEQUENCE [LARGE SCALE GENOMIC DNA]</scope>
    <source>
        <strain evidence="1 2">A11</strain>
    </source>
</reference>
<dbReference type="GO" id="GO:0016740">
    <property type="term" value="F:transferase activity"/>
    <property type="evidence" value="ECO:0007669"/>
    <property type="project" value="UniProtKB-KW"/>
</dbReference>
<evidence type="ECO:0000313" key="2">
    <source>
        <dbReference type="Proteomes" id="UP000234505"/>
    </source>
</evidence>
<comment type="caution">
    <text evidence="1">The sequence shown here is derived from an EMBL/GenBank/DDBJ whole genome shotgun (WGS) entry which is preliminary data.</text>
</comment>
<keyword evidence="1" id="KW-0808">Transferase</keyword>
<organism evidence="1 2">
    <name type="scientific">Klebsiella michiganensis</name>
    <dbReference type="NCBI Taxonomy" id="1134687"/>
    <lineage>
        <taxon>Bacteria</taxon>
        <taxon>Pseudomonadati</taxon>
        <taxon>Pseudomonadota</taxon>
        <taxon>Gammaproteobacteria</taxon>
        <taxon>Enterobacterales</taxon>
        <taxon>Enterobacteriaceae</taxon>
        <taxon>Klebsiella/Raoultella group</taxon>
        <taxon>Klebsiella</taxon>
    </lineage>
</organism>
<dbReference type="EMBL" id="PIDS01002464">
    <property type="protein sequence ID" value="PLL11717.1"/>
    <property type="molecule type" value="Genomic_DNA"/>
</dbReference>
<dbReference type="AlphaFoldDB" id="A0A2J4P772"/>
<reference evidence="1 2" key="1">
    <citation type="submission" date="2017-11" db="EMBL/GenBank/DDBJ databases">
        <authorList>
            <person name="Han C.G."/>
        </authorList>
    </citation>
    <scope>NUCLEOTIDE SEQUENCE [LARGE SCALE GENOMIC DNA]</scope>
    <source>
        <strain evidence="1 2">A11</strain>
    </source>
</reference>
<name>A0A2J4P772_9ENTR</name>
<sequence length="26" mass="3003">MMKLIGMMDSPYVRRVAISLELYGVE</sequence>
<dbReference type="Proteomes" id="UP000234505">
    <property type="component" value="Unassembled WGS sequence"/>
</dbReference>
<accession>A0A2J4P772</accession>